<comment type="caution">
    <text evidence="2">The sequence shown here is derived from an EMBL/GenBank/DDBJ whole genome shotgun (WGS) entry which is preliminary data.</text>
</comment>
<evidence type="ECO:0000313" key="2">
    <source>
        <dbReference type="EMBL" id="GGD96351.1"/>
    </source>
</evidence>
<organism evidence="2 3">
    <name type="scientific">Tsuneonella deserti</name>
    <dbReference type="NCBI Taxonomy" id="2035528"/>
    <lineage>
        <taxon>Bacteria</taxon>
        <taxon>Pseudomonadati</taxon>
        <taxon>Pseudomonadota</taxon>
        <taxon>Alphaproteobacteria</taxon>
        <taxon>Sphingomonadales</taxon>
        <taxon>Erythrobacteraceae</taxon>
        <taxon>Tsuneonella</taxon>
    </lineage>
</organism>
<proteinExistence type="predicted"/>
<sequence>MDAPQTPGDWRYGPAAGGTAARFGEPGSEARFTIACLLPARTVQLVRNGPVASGGPMTLRSESATRAVSAAPSADGLRAALSANDPLLDAIAFSKGRFAVETPGAPPLYLPSWPEVTRVIEDCR</sequence>
<evidence type="ECO:0000313" key="3">
    <source>
        <dbReference type="Proteomes" id="UP000619041"/>
    </source>
</evidence>
<dbReference type="EMBL" id="BMKL01000001">
    <property type="protein sequence ID" value="GGD96351.1"/>
    <property type="molecule type" value="Genomic_DNA"/>
</dbReference>
<evidence type="ECO:0000256" key="1">
    <source>
        <dbReference type="SAM" id="MobiDB-lite"/>
    </source>
</evidence>
<reference evidence="3" key="1">
    <citation type="journal article" date="2019" name="Int. J. Syst. Evol. Microbiol.">
        <title>The Global Catalogue of Microorganisms (GCM) 10K type strain sequencing project: providing services to taxonomists for standard genome sequencing and annotation.</title>
        <authorList>
            <consortium name="The Broad Institute Genomics Platform"/>
            <consortium name="The Broad Institute Genome Sequencing Center for Infectious Disease"/>
            <person name="Wu L."/>
            <person name="Ma J."/>
        </authorList>
    </citation>
    <scope>NUCLEOTIDE SEQUENCE [LARGE SCALE GENOMIC DNA]</scope>
    <source>
        <strain evidence="3">CGMCC 1.15959</strain>
    </source>
</reference>
<gene>
    <name evidence="2" type="ORF">GCM10011515_15310</name>
</gene>
<dbReference type="RefSeq" id="WP_188644599.1">
    <property type="nucleotide sequence ID" value="NZ_BMKL01000001.1"/>
</dbReference>
<feature type="region of interest" description="Disordered" evidence="1">
    <location>
        <begin position="1"/>
        <end position="24"/>
    </location>
</feature>
<name>A0ABQ1S9Z8_9SPHN</name>
<protein>
    <submittedName>
        <fullName evidence="2">Uncharacterized protein</fullName>
    </submittedName>
</protein>
<accession>A0ABQ1S9Z8</accession>
<keyword evidence="3" id="KW-1185">Reference proteome</keyword>
<dbReference type="Proteomes" id="UP000619041">
    <property type="component" value="Unassembled WGS sequence"/>
</dbReference>